<gene>
    <name evidence="1" type="ORF">METZ01_LOCUS166625</name>
</gene>
<sequence length="53" mass="5879">MKPITKNSSLALCFISRLVVGLVSLAGEVKMEFDSSQLSPQTEEGRRGRERII</sequence>
<proteinExistence type="predicted"/>
<accession>A0A382BJQ0</accession>
<evidence type="ECO:0000313" key="1">
    <source>
        <dbReference type="EMBL" id="SVB13771.1"/>
    </source>
</evidence>
<protein>
    <submittedName>
        <fullName evidence="1">Uncharacterized protein</fullName>
    </submittedName>
</protein>
<reference evidence="1" key="1">
    <citation type="submission" date="2018-05" db="EMBL/GenBank/DDBJ databases">
        <authorList>
            <person name="Lanie J.A."/>
            <person name="Ng W.-L."/>
            <person name="Kazmierczak K.M."/>
            <person name="Andrzejewski T.M."/>
            <person name="Davidsen T.M."/>
            <person name="Wayne K.J."/>
            <person name="Tettelin H."/>
            <person name="Glass J.I."/>
            <person name="Rusch D."/>
            <person name="Podicherti R."/>
            <person name="Tsui H.-C.T."/>
            <person name="Winkler M.E."/>
        </authorList>
    </citation>
    <scope>NUCLEOTIDE SEQUENCE</scope>
</reference>
<name>A0A382BJQ0_9ZZZZ</name>
<organism evidence="1">
    <name type="scientific">marine metagenome</name>
    <dbReference type="NCBI Taxonomy" id="408172"/>
    <lineage>
        <taxon>unclassified sequences</taxon>
        <taxon>metagenomes</taxon>
        <taxon>ecological metagenomes</taxon>
    </lineage>
</organism>
<dbReference type="EMBL" id="UINC01030037">
    <property type="protein sequence ID" value="SVB13771.1"/>
    <property type="molecule type" value="Genomic_DNA"/>
</dbReference>
<dbReference type="AlphaFoldDB" id="A0A382BJQ0"/>